<evidence type="ECO:0000313" key="2">
    <source>
        <dbReference type="EMBL" id="KRN75716.1"/>
    </source>
</evidence>
<dbReference type="GO" id="GO:0016020">
    <property type="term" value="C:membrane"/>
    <property type="evidence" value="ECO:0007669"/>
    <property type="project" value="InterPro"/>
</dbReference>
<dbReference type="RefSeq" id="WP_057753555.1">
    <property type="nucleotide sequence ID" value="NZ_JQBP01000001.1"/>
</dbReference>
<feature type="transmembrane region" description="Helical" evidence="1">
    <location>
        <begin position="7"/>
        <end position="28"/>
    </location>
</feature>
<proteinExistence type="predicted"/>
<organism evidence="2 3">
    <name type="scientific">Weissella kandleri</name>
    <dbReference type="NCBI Taxonomy" id="1616"/>
    <lineage>
        <taxon>Bacteria</taxon>
        <taxon>Bacillati</taxon>
        <taxon>Bacillota</taxon>
        <taxon>Bacilli</taxon>
        <taxon>Lactobacillales</taxon>
        <taxon>Lactobacillaceae</taxon>
        <taxon>Weissella</taxon>
    </lineage>
</organism>
<accession>A0A0R2JNL1</accession>
<dbReference type="OrthoDB" id="47652at2"/>
<keyword evidence="1" id="KW-0812">Transmembrane</keyword>
<evidence type="ECO:0000313" key="3">
    <source>
        <dbReference type="Proteomes" id="UP000051655"/>
    </source>
</evidence>
<protein>
    <recommendedName>
        <fullName evidence="4">YggT family protein</fullName>
    </recommendedName>
</protein>
<sequence length="87" mass="9524">MLFIFAILRMLIEVLELIIVIVAFMSWIPGSAENKFGQTLIQLADIVVGPIRKLLPKTNFLDFSPIFAILLLQAAATGLGVLARAVN</sequence>
<dbReference type="STRING" id="1616.IV73_GL000211"/>
<feature type="transmembrane region" description="Helical" evidence="1">
    <location>
        <begin position="63"/>
        <end position="83"/>
    </location>
</feature>
<keyword evidence="1" id="KW-1133">Transmembrane helix</keyword>
<comment type="caution">
    <text evidence="2">The sequence shown here is derived from an EMBL/GenBank/DDBJ whole genome shotgun (WGS) entry which is preliminary data.</text>
</comment>
<dbReference type="InterPro" id="IPR003425">
    <property type="entry name" value="CCB3/YggT"/>
</dbReference>
<dbReference type="Proteomes" id="UP000051655">
    <property type="component" value="Unassembled WGS sequence"/>
</dbReference>
<name>A0A0R2JNL1_9LACO</name>
<keyword evidence="3" id="KW-1185">Reference proteome</keyword>
<evidence type="ECO:0008006" key="4">
    <source>
        <dbReference type="Google" id="ProtNLM"/>
    </source>
</evidence>
<keyword evidence="1" id="KW-0472">Membrane</keyword>
<dbReference type="PATRIC" id="fig|1616.3.peg.216"/>
<dbReference type="Pfam" id="PF02325">
    <property type="entry name" value="CCB3_YggT"/>
    <property type="match status" value="1"/>
</dbReference>
<evidence type="ECO:0000256" key="1">
    <source>
        <dbReference type="SAM" id="Phobius"/>
    </source>
</evidence>
<reference evidence="2 3" key="1">
    <citation type="journal article" date="2015" name="Genome Announc.">
        <title>Expanding the biotechnology potential of lactobacilli through comparative genomics of 213 strains and associated genera.</title>
        <authorList>
            <person name="Sun Z."/>
            <person name="Harris H.M."/>
            <person name="McCann A."/>
            <person name="Guo C."/>
            <person name="Argimon S."/>
            <person name="Zhang W."/>
            <person name="Yang X."/>
            <person name="Jeffery I.B."/>
            <person name="Cooney J.C."/>
            <person name="Kagawa T.F."/>
            <person name="Liu W."/>
            <person name="Song Y."/>
            <person name="Salvetti E."/>
            <person name="Wrobel A."/>
            <person name="Rasinkangas P."/>
            <person name="Parkhill J."/>
            <person name="Rea M.C."/>
            <person name="O'Sullivan O."/>
            <person name="Ritari J."/>
            <person name="Douillard F.P."/>
            <person name="Paul Ross R."/>
            <person name="Yang R."/>
            <person name="Briner A.E."/>
            <person name="Felis G.E."/>
            <person name="de Vos W.M."/>
            <person name="Barrangou R."/>
            <person name="Klaenhammer T.R."/>
            <person name="Caufield P.W."/>
            <person name="Cui Y."/>
            <person name="Zhang H."/>
            <person name="O'Toole P.W."/>
        </authorList>
    </citation>
    <scope>NUCLEOTIDE SEQUENCE [LARGE SCALE GENOMIC DNA]</scope>
    <source>
        <strain evidence="2 3">DSM 20593</strain>
    </source>
</reference>
<dbReference type="EMBL" id="JQBP01000001">
    <property type="protein sequence ID" value="KRN75716.1"/>
    <property type="molecule type" value="Genomic_DNA"/>
</dbReference>
<dbReference type="AlphaFoldDB" id="A0A0R2JNL1"/>
<gene>
    <name evidence="2" type="ORF">IV73_GL000211</name>
</gene>